<evidence type="ECO:0000256" key="4">
    <source>
        <dbReference type="ARBA" id="ARBA00022989"/>
    </source>
</evidence>
<keyword evidence="2" id="KW-1003">Cell membrane</keyword>
<evidence type="ECO:0000259" key="7">
    <source>
        <dbReference type="Pfam" id="PF00892"/>
    </source>
</evidence>
<feature type="transmembrane region" description="Helical" evidence="6">
    <location>
        <begin position="187"/>
        <end position="204"/>
    </location>
</feature>
<sequence length="294" mass="30969">MPVRKATVIGLTAVILWSTLVGFLRGVTQGLGPIGGAAMIYTCSSLLLFFVVGIPALSSFPRKYLIPGAVLFVAYEICLSLSIGFAQTDAQAIEVGMVNYLWPSLTLLFALIADKRRPGLLMLPGILLCFAGVGKVLGGEQGFSLHEVTENIASNPLSYGMAFAGAIIWGIYCVLTKKLANGNNGITLFFALTAVALWVKFFFSDTPAMHFSPGVLGCLAGIAVAMGLGYAAWNVGVLHGNVTLLAAASYFIPVISSLFAALLLGQTLGHNFWTGAIMVCAGSLLCWYSSRSPA</sequence>
<feature type="transmembrane region" description="Helical" evidence="6">
    <location>
        <begin position="38"/>
        <end position="57"/>
    </location>
</feature>
<feature type="transmembrane region" description="Helical" evidence="6">
    <location>
        <begin position="270"/>
        <end position="288"/>
    </location>
</feature>
<proteinExistence type="predicted"/>
<evidence type="ECO:0000256" key="5">
    <source>
        <dbReference type="ARBA" id="ARBA00023136"/>
    </source>
</evidence>
<evidence type="ECO:0000256" key="2">
    <source>
        <dbReference type="ARBA" id="ARBA00022475"/>
    </source>
</evidence>
<accession>A0A085JCR6</accession>
<feature type="transmembrane region" description="Helical" evidence="6">
    <location>
        <begin position="64"/>
        <end position="86"/>
    </location>
</feature>
<feature type="transmembrane region" description="Helical" evidence="6">
    <location>
        <begin position="244"/>
        <end position="264"/>
    </location>
</feature>
<comment type="subcellular location">
    <subcellularLocation>
        <location evidence="1">Cell membrane</location>
        <topology evidence="1">Multi-pass membrane protein</topology>
    </subcellularLocation>
</comment>
<evidence type="ECO:0000256" key="3">
    <source>
        <dbReference type="ARBA" id="ARBA00022692"/>
    </source>
</evidence>
<protein>
    <submittedName>
        <fullName evidence="8">Drug/metabolite transporter (DMT) superfamily permease</fullName>
    </submittedName>
</protein>
<keyword evidence="5 6" id="KW-0472">Membrane</keyword>
<comment type="caution">
    <text evidence="8">The sequence shown here is derived from an EMBL/GenBank/DDBJ whole genome shotgun (WGS) entry which is preliminary data.</text>
</comment>
<feature type="transmembrane region" description="Helical" evidence="6">
    <location>
        <begin position="92"/>
        <end position="113"/>
    </location>
</feature>
<dbReference type="NCBIfam" id="NF008676">
    <property type="entry name" value="PRK11689.1"/>
    <property type="match status" value="1"/>
</dbReference>
<evidence type="ECO:0000256" key="6">
    <source>
        <dbReference type="SAM" id="Phobius"/>
    </source>
</evidence>
<dbReference type="Proteomes" id="UP000028602">
    <property type="component" value="Unassembled WGS sequence"/>
</dbReference>
<feature type="transmembrane region" description="Helical" evidence="6">
    <location>
        <begin position="120"/>
        <end position="137"/>
    </location>
</feature>
<name>A0A085JCR6_9GAMM</name>
<feature type="transmembrane region" description="Helical" evidence="6">
    <location>
        <begin position="157"/>
        <end position="175"/>
    </location>
</feature>
<dbReference type="InterPro" id="IPR000620">
    <property type="entry name" value="EamA_dom"/>
</dbReference>
<dbReference type="Pfam" id="PF00892">
    <property type="entry name" value="EamA"/>
    <property type="match status" value="1"/>
</dbReference>
<evidence type="ECO:0000313" key="8">
    <source>
        <dbReference type="EMBL" id="KFD18262.1"/>
    </source>
</evidence>
<gene>
    <name evidence="8" type="primary">yddG</name>
    <name evidence="8" type="ORF">GTPT_2452</name>
</gene>
<dbReference type="AlphaFoldDB" id="A0A085JCR6"/>
<dbReference type="EMBL" id="JMPR01000038">
    <property type="protein sequence ID" value="KFD18262.1"/>
    <property type="molecule type" value="Genomic_DNA"/>
</dbReference>
<dbReference type="eggNOG" id="COG0697">
    <property type="taxonomic scope" value="Bacteria"/>
</dbReference>
<evidence type="ECO:0000313" key="9">
    <source>
        <dbReference type="Proteomes" id="UP000028602"/>
    </source>
</evidence>
<feature type="domain" description="EamA" evidence="7">
    <location>
        <begin position="159"/>
        <end position="285"/>
    </location>
</feature>
<keyword evidence="4 6" id="KW-1133">Transmembrane helix</keyword>
<dbReference type="SUPFAM" id="SSF103481">
    <property type="entry name" value="Multidrug resistance efflux transporter EmrE"/>
    <property type="match status" value="2"/>
</dbReference>
<reference evidence="8 9" key="1">
    <citation type="submission" date="2014-05" db="EMBL/GenBank/DDBJ databases">
        <title>ATOL: Assembling a taxonomically balanced genome-scale reconstruction of the evolutionary history of the Enterobacteriaceae.</title>
        <authorList>
            <person name="Plunkett G.III."/>
            <person name="Neeno-Eckwall E.C."/>
            <person name="Glasner J.D."/>
            <person name="Perna N.T."/>
        </authorList>
    </citation>
    <scope>NUCLEOTIDE SEQUENCE [LARGE SCALE GENOMIC DNA]</scope>
    <source>
        <strain evidence="8 9">ATCC 33301</strain>
    </source>
</reference>
<dbReference type="OrthoDB" id="7065924at2"/>
<keyword evidence="9" id="KW-1185">Reference proteome</keyword>
<dbReference type="PANTHER" id="PTHR42920:SF24">
    <property type="entry name" value="AROMATIC AMINO ACID EXPORTER YDDG"/>
    <property type="match status" value="1"/>
</dbReference>
<evidence type="ECO:0000256" key="1">
    <source>
        <dbReference type="ARBA" id="ARBA00004651"/>
    </source>
</evidence>
<feature type="transmembrane region" description="Helical" evidence="6">
    <location>
        <begin position="210"/>
        <end position="232"/>
    </location>
</feature>
<dbReference type="PANTHER" id="PTHR42920">
    <property type="entry name" value="OS03G0707200 PROTEIN-RELATED"/>
    <property type="match status" value="1"/>
</dbReference>
<keyword evidence="3 6" id="KW-0812">Transmembrane</keyword>
<dbReference type="GO" id="GO:0005886">
    <property type="term" value="C:plasma membrane"/>
    <property type="evidence" value="ECO:0007669"/>
    <property type="project" value="UniProtKB-SubCell"/>
</dbReference>
<dbReference type="InterPro" id="IPR037185">
    <property type="entry name" value="EmrE-like"/>
</dbReference>
<dbReference type="InterPro" id="IPR051258">
    <property type="entry name" value="Diverse_Substrate_Transporter"/>
</dbReference>
<dbReference type="RefSeq" id="WP_029991757.1">
    <property type="nucleotide sequence ID" value="NZ_ATMJ01000084.1"/>
</dbReference>
<organism evidence="8 9">
    <name type="scientific">Tatumella ptyseos ATCC 33301</name>
    <dbReference type="NCBI Taxonomy" id="1005995"/>
    <lineage>
        <taxon>Bacteria</taxon>
        <taxon>Pseudomonadati</taxon>
        <taxon>Pseudomonadota</taxon>
        <taxon>Gammaproteobacteria</taxon>
        <taxon>Enterobacterales</taxon>
        <taxon>Erwiniaceae</taxon>
        <taxon>Tatumella</taxon>
    </lineage>
</organism>